<organism evidence="5 6">
    <name type="scientific">Legionella hackeliae</name>
    <dbReference type="NCBI Taxonomy" id="449"/>
    <lineage>
        <taxon>Bacteria</taxon>
        <taxon>Pseudomonadati</taxon>
        <taxon>Pseudomonadota</taxon>
        <taxon>Gammaproteobacteria</taxon>
        <taxon>Legionellales</taxon>
        <taxon>Legionellaceae</taxon>
        <taxon>Legionella</taxon>
    </lineage>
</organism>
<dbReference type="KEGG" id="lha:LHA_0487"/>
<dbReference type="PRINTS" id="PR00420">
    <property type="entry name" value="RNGMNOXGNASE"/>
</dbReference>
<dbReference type="AlphaFoldDB" id="A0A0A8ULI5"/>
<gene>
    <name evidence="5" type="ORF">LHA_0487</name>
</gene>
<dbReference type="GO" id="GO:0018677">
    <property type="term" value="F:pentachlorophenol monooxygenase activity"/>
    <property type="evidence" value="ECO:0007669"/>
    <property type="project" value="UniProtKB-EC"/>
</dbReference>
<proteinExistence type="predicted"/>
<dbReference type="InterPro" id="IPR050641">
    <property type="entry name" value="RIFMO-like"/>
</dbReference>
<keyword evidence="2" id="KW-0285">Flavoprotein</keyword>
<dbReference type="EMBL" id="LN681225">
    <property type="protein sequence ID" value="CEK09583.1"/>
    <property type="molecule type" value="Genomic_DNA"/>
</dbReference>
<dbReference type="GO" id="GO:0071949">
    <property type="term" value="F:FAD binding"/>
    <property type="evidence" value="ECO:0007669"/>
    <property type="project" value="InterPro"/>
</dbReference>
<evidence type="ECO:0000256" key="1">
    <source>
        <dbReference type="ARBA" id="ARBA00001974"/>
    </source>
</evidence>
<dbReference type="PATRIC" id="fig|449.7.peg.2594"/>
<dbReference type="PANTHER" id="PTHR43004">
    <property type="entry name" value="TRK SYSTEM POTASSIUM UPTAKE PROTEIN"/>
    <property type="match status" value="1"/>
</dbReference>
<dbReference type="HOGENOM" id="CLU_009665_20_3_6"/>
<dbReference type="InterPro" id="IPR036188">
    <property type="entry name" value="FAD/NAD-bd_sf"/>
</dbReference>
<dbReference type="SUPFAM" id="SSF51905">
    <property type="entry name" value="FAD/NAD(P)-binding domain"/>
    <property type="match status" value="1"/>
</dbReference>
<evidence type="ECO:0000259" key="4">
    <source>
        <dbReference type="Pfam" id="PF01494"/>
    </source>
</evidence>
<feature type="domain" description="FAD-binding" evidence="4">
    <location>
        <begin position="5"/>
        <end position="341"/>
    </location>
</feature>
<dbReference type="Proteomes" id="UP000032803">
    <property type="component" value="Chromosome I"/>
</dbReference>
<dbReference type="Gene3D" id="3.50.50.60">
    <property type="entry name" value="FAD/NAD(P)-binding domain"/>
    <property type="match status" value="1"/>
</dbReference>
<dbReference type="Pfam" id="PF01494">
    <property type="entry name" value="FAD_binding_3"/>
    <property type="match status" value="1"/>
</dbReference>
<dbReference type="PANTHER" id="PTHR43004:SF19">
    <property type="entry name" value="BINDING MONOOXYGENASE, PUTATIVE (JCVI)-RELATED"/>
    <property type="match status" value="1"/>
</dbReference>
<keyword evidence="5" id="KW-0560">Oxidoreductase</keyword>
<name>A0A0A8ULI5_LEGHA</name>
<sequence>MAEKLEVLVVGAGPVGLFCANELTRHGLHCRIVDKKSGLSDKSKALAIHIRSLDVLDDCGFIDEILTQGQQIDGAIFKSGKQQLFDIDFAELENSTRDFFIDLPQDKTEKILYQGLMNKGLQVEWETGLTDIQQHSDGVTATLKRSDGSEEKVEAFWVIACDGSHSTLRALVNAQFVGNVYHQTWWLADLLIHWDFPITKLAMFSSTEGPLACFPIGGQRYRIVMTAEEKVSHEEPTMADIERVFKKRCQDEATLSDPIWISQFGIAHRQIDNYNYGHIFFAGDAAHVHSPMGGQGLNTGIQDIYNLVWKLALVQKGLAKANLLTSYNSERHPIATAVLKKTGVMTRMFTLRQPFLIKLRNTFLKFITSFHFVRRYVVTDLAELNISYAKSLIVKKLGKKTHFNVGEFPSNFYLTELPTKEKQSLREILRGTMHHLFLFTGIDSSALSSVLKIASLMNQRYQSVMKTHLVLTEESEIPSANSVFFDAGKIVHDRFAITETTAVLIRPDKYIGLTQCPVNQDELIRTLDEIFLLNK</sequence>
<dbReference type="RefSeq" id="WP_045105100.1">
    <property type="nucleotide sequence ID" value="NZ_LN681225.1"/>
</dbReference>
<accession>A0A0A8ULI5</accession>
<dbReference type="Gene3D" id="3.30.70.2450">
    <property type="match status" value="1"/>
</dbReference>
<evidence type="ECO:0000256" key="2">
    <source>
        <dbReference type="ARBA" id="ARBA00022630"/>
    </source>
</evidence>
<evidence type="ECO:0000313" key="6">
    <source>
        <dbReference type="Proteomes" id="UP000032803"/>
    </source>
</evidence>
<reference evidence="6" key="1">
    <citation type="submission" date="2014-09" db="EMBL/GenBank/DDBJ databases">
        <authorList>
            <person name="Gomez-Valero L."/>
        </authorList>
    </citation>
    <scope>NUCLEOTIDE SEQUENCE [LARGE SCALE GENOMIC DNA]</scope>
    <source>
        <strain evidence="6">ATCC35250</strain>
    </source>
</reference>
<comment type="cofactor">
    <cofactor evidence="1">
        <name>FAD</name>
        <dbReference type="ChEBI" id="CHEBI:57692"/>
    </cofactor>
</comment>
<evidence type="ECO:0000313" key="5">
    <source>
        <dbReference type="EMBL" id="CEK09583.1"/>
    </source>
</evidence>
<keyword evidence="6" id="KW-1185">Reference proteome</keyword>
<dbReference type="EC" id="1.14.13.50" evidence="5"/>
<dbReference type="OrthoDB" id="8672648at2"/>
<protein>
    <submittedName>
        <fullName evidence="5">Putative FAD dependent oxidoreductase</fullName>
        <ecNumber evidence="5">1.14.13.50</ecNumber>
    </submittedName>
</protein>
<keyword evidence="3" id="KW-0274">FAD</keyword>
<evidence type="ECO:0000256" key="3">
    <source>
        <dbReference type="ARBA" id="ARBA00022827"/>
    </source>
</evidence>
<dbReference type="STRING" id="449.LHA_0487"/>
<dbReference type="InterPro" id="IPR002938">
    <property type="entry name" value="FAD-bd"/>
</dbReference>